<dbReference type="Pfam" id="PF13521">
    <property type="entry name" value="AAA_28"/>
    <property type="match status" value="1"/>
</dbReference>
<evidence type="ECO:0000313" key="3">
    <source>
        <dbReference type="Proteomes" id="UP000183920"/>
    </source>
</evidence>
<organism evidence="2 3">
    <name type="scientific">Proteus penneri</name>
    <dbReference type="NCBI Taxonomy" id="102862"/>
    <lineage>
        <taxon>Bacteria</taxon>
        <taxon>Pseudomonadati</taxon>
        <taxon>Pseudomonadota</taxon>
        <taxon>Gammaproteobacteria</taxon>
        <taxon>Enterobacterales</taxon>
        <taxon>Morganellaceae</taxon>
        <taxon>Proteus</taxon>
    </lineage>
</organism>
<dbReference type="RefSeq" id="WP_072062610.1">
    <property type="nucleotide sequence ID" value="NZ_CVRY01000001.1"/>
</dbReference>
<name>A0A0G4Q003_9GAMM</name>
<dbReference type="SUPFAM" id="SSF52540">
    <property type="entry name" value="P-loop containing nucleoside triphosphate hydrolases"/>
    <property type="match status" value="1"/>
</dbReference>
<protein>
    <recommendedName>
        <fullName evidence="1">NadR/Ttd14 AAA domain-containing protein</fullName>
    </recommendedName>
</protein>
<dbReference type="InterPro" id="IPR027417">
    <property type="entry name" value="P-loop_NTPase"/>
</dbReference>
<dbReference type="EMBL" id="CVRY01000001">
    <property type="protein sequence ID" value="CRL58991.1"/>
    <property type="molecule type" value="Genomic_DNA"/>
</dbReference>
<dbReference type="AlphaFoldDB" id="A0A0G4Q003"/>
<gene>
    <name evidence="2" type="ORF">BN1804_00162</name>
</gene>
<feature type="domain" description="NadR/Ttd14 AAA" evidence="1">
    <location>
        <begin position="7"/>
        <end position="171"/>
    </location>
</feature>
<dbReference type="Gene3D" id="3.40.50.300">
    <property type="entry name" value="P-loop containing nucleotide triphosphate hydrolases"/>
    <property type="match status" value="1"/>
</dbReference>
<evidence type="ECO:0000313" key="2">
    <source>
        <dbReference type="EMBL" id="CRL58991.1"/>
    </source>
</evidence>
<sequence>MPVKSHRIILTGGPGSGKTTLINELENRGYLCSLEAGRAIIQDQIVIEGNALPWEDPNAFAQAMLIWELRSWHEANNNKRLYFYDRGLPDIAGYLLLCGLAIPKHLNKAINLFRYSTNVFIAPPWAEIYTQDQERKQTKKEAEETYLAMIAVYKRYNYNLIELPKIDITDRANFIINNI</sequence>
<proteinExistence type="predicted"/>
<dbReference type="InterPro" id="IPR038727">
    <property type="entry name" value="NadR/Ttd14_AAA_dom"/>
</dbReference>
<dbReference type="Proteomes" id="UP000183920">
    <property type="component" value="Unassembled WGS sequence"/>
</dbReference>
<reference evidence="3" key="1">
    <citation type="submission" date="2015-06" db="EMBL/GenBank/DDBJ databases">
        <authorList>
            <person name="Urmite Genomes"/>
        </authorList>
    </citation>
    <scope>NUCLEOTIDE SEQUENCE [LARGE SCALE GENOMIC DNA]</scope>
    <source>
        <strain evidence="3">CSUR P1867</strain>
    </source>
</reference>
<evidence type="ECO:0000259" key="1">
    <source>
        <dbReference type="Pfam" id="PF13521"/>
    </source>
</evidence>
<accession>A0A0G4Q003</accession>